<organism evidence="11 12">
    <name type="scientific">Paenibacillus lentus</name>
    <dbReference type="NCBI Taxonomy" id="1338368"/>
    <lineage>
        <taxon>Bacteria</taxon>
        <taxon>Bacillati</taxon>
        <taxon>Bacillota</taxon>
        <taxon>Bacilli</taxon>
        <taxon>Bacillales</taxon>
        <taxon>Paenibacillaceae</taxon>
        <taxon>Paenibacillus</taxon>
    </lineage>
</organism>
<dbReference type="OrthoDB" id="9794370at2"/>
<evidence type="ECO:0000259" key="10">
    <source>
        <dbReference type="PROSITE" id="PS50110"/>
    </source>
</evidence>
<keyword evidence="3 8" id="KW-0597">Phosphoprotein</keyword>
<gene>
    <name evidence="11" type="ORF">EIM92_07780</name>
</gene>
<keyword evidence="2" id="KW-0963">Cytoplasm</keyword>
<evidence type="ECO:0000313" key="12">
    <source>
        <dbReference type="Proteomes" id="UP000273145"/>
    </source>
</evidence>
<keyword evidence="12" id="KW-1185">Reference proteome</keyword>
<dbReference type="Pfam" id="PF12833">
    <property type="entry name" value="HTH_18"/>
    <property type="match status" value="1"/>
</dbReference>
<dbReference type="GO" id="GO:0003700">
    <property type="term" value="F:DNA-binding transcription factor activity"/>
    <property type="evidence" value="ECO:0007669"/>
    <property type="project" value="InterPro"/>
</dbReference>
<dbReference type="SMART" id="SM00342">
    <property type="entry name" value="HTH_ARAC"/>
    <property type="match status" value="1"/>
</dbReference>
<dbReference type="InterPro" id="IPR051552">
    <property type="entry name" value="HptR"/>
</dbReference>
<evidence type="ECO:0000313" key="11">
    <source>
        <dbReference type="EMBL" id="AZK46102.1"/>
    </source>
</evidence>
<dbReference type="Gene3D" id="3.40.50.2300">
    <property type="match status" value="1"/>
</dbReference>
<comment type="subcellular location">
    <subcellularLocation>
        <location evidence="1">Cytoplasm</location>
    </subcellularLocation>
</comment>
<dbReference type="AlphaFoldDB" id="A0A3S8RT43"/>
<evidence type="ECO:0000256" key="2">
    <source>
        <dbReference type="ARBA" id="ARBA00022490"/>
    </source>
</evidence>
<dbReference type="Proteomes" id="UP000273145">
    <property type="component" value="Chromosome"/>
</dbReference>
<evidence type="ECO:0000256" key="6">
    <source>
        <dbReference type="ARBA" id="ARBA00023125"/>
    </source>
</evidence>
<dbReference type="Pfam" id="PF00072">
    <property type="entry name" value="Response_reg"/>
    <property type="match status" value="1"/>
</dbReference>
<dbReference type="PROSITE" id="PS50110">
    <property type="entry name" value="RESPONSE_REGULATORY"/>
    <property type="match status" value="1"/>
</dbReference>
<evidence type="ECO:0000256" key="5">
    <source>
        <dbReference type="ARBA" id="ARBA00023015"/>
    </source>
</evidence>
<accession>A0A3S8RT43</accession>
<evidence type="ECO:0000256" key="8">
    <source>
        <dbReference type="PROSITE-ProRule" id="PRU00169"/>
    </source>
</evidence>
<feature type="modified residue" description="4-aspartylphosphate" evidence="8">
    <location>
        <position position="55"/>
    </location>
</feature>
<dbReference type="PANTHER" id="PTHR42713">
    <property type="entry name" value="HISTIDINE KINASE-RELATED"/>
    <property type="match status" value="1"/>
</dbReference>
<evidence type="ECO:0000256" key="4">
    <source>
        <dbReference type="ARBA" id="ARBA00023012"/>
    </source>
</evidence>
<dbReference type="InterPro" id="IPR009057">
    <property type="entry name" value="Homeodomain-like_sf"/>
</dbReference>
<dbReference type="RefSeq" id="WP_125082173.1">
    <property type="nucleotide sequence ID" value="NZ_CP034248.1"/>
</dbReference>
<feature type="domain" description="Response regulatory" evidence="10">
    <location>
        <begin position="3"/>
        <end position="120"/>
    </location>
</feature>
<keyword evidence="6" id="KW-0238">DNA-binding</keyword>
<evidence type="ECO:0000256" key="1">
    <source>
        <dbReference type="ARBA" id="ARBA00004496"/>
    </source>
</evidence>
<dbReference type="SUPFAM" id="SSF52172">
    <property type="entry name" value="CheY-like"/>
    <property type="match status" value="1"/>
</dbReference>
<dbReference type="PROSITE" id="PS01124">
    <property type="entry name" value="HTH_ARAC_FAMILY_2"/>
    <property type="match status" value="1"/>
</dbReference>
<sequence length="521" mass="59895">MYKVLLVDDERMILEGIQQIVDWNSAGTKLIGTARNGIEAYELVVKEQPDFVISDISMPGLNGLELVEKTLQSFPNIRFIMLTGYKDFEYARSAMQYGVKHYLLKPCNEAQIYEALAELVIEREEHEEREQFVASMKDGLNKVLPHVKEQFLRELVSNKTYGRSDLDYYRELFGLKEEEHPIRLILFQLEHSHEYEHLFALKNIAEDLLEGVLLGATLNGRLLMLVHETLELAVLLRNIEEVKQTFLGFYNVELTVALSEAGLMETARKLYRETLQCMNHRFYVGEGSLIMKGDLPADDRGSGDVELDEERMALLIKSGLSDEVERELERLFSQLAQLCLEIGVTRSYVLELYAMLIRLCSPEDRHRFTAQMAEIVGLDTLSSLETFVKKAALHVTSGYYKNSISRRSSIVERMISIVEQHYMNAELTLNGVANEMLYMNPDYLGKVFKQVTGDNFSHYLSRLRIEKAAEQIRRSGDVKIFELADAYGFGGNSKYFSQAFKKWMGMTPTEYRKSLEESRAH</sequence>
<dbReference type="InterPro" id="IPR018060">
    <property type="entry name" value="HTH_AraC"/>
</dbReference>
<dbReference type="SMART" id="SM00448">
    <property type="entry name" value="REC"/>
    <property type="match status" value="1"/>
</dbReference>
<keyword evidence="7" id="KW-0804">Transcription</keyword>
<feature type="domain" description="HTH araC/xylS-type" evidence="9">
    <location>
        <begin position="412"/>
        <end position="514"/>
    </location>
</feature>
<proteinExistence type="predicted"/>
<dbReference type="GO" id="GO:0000160">
    <property type="term" value="P:phosphorelay signal transduction system"/>
    <property type="evidence" value="ECO:0007669"/>
    <property type="project" value="UniProtKB-KW"/>
</dbReference>
<dbReference type="GO" id="GO:0005737">
    <property type="term" value="C:cytoplasm"/>
    <property type="evidence" value="ECO:0007669"/>
    <property type="project" value="UniProtKB-SubCell"/>
</dbReference>
<dbReference type="GO" id="GO:0043565">
    <property type="term" value="F:sequence-specific DNA binding"/>
    <property type="evidence" value="ECO:0007669"/>
    <property type="project" value="InterPro"/>
</dbReference>
<dbReference type="Gene3D" id="1.10.10.60">
    <property type="entry name" value="Homeodomain-like"/>
    <property type="match status" value="2"/>
</dbReference>
<dbReference type="PANTHER" id="PTHR42713:SF3">
    <property type="entry name" value="TRANSCRIPTIONAL REGULATORY PROTEIN HPTR"/>
    <property type="match status" value="1"/>
</dbReference>
<dbReference type="SUPFAM" id="SSF46689">
    <property type="entry name" value="Homeodomain-like"/>
    <property type="match status" value="1"/>
</dbReference>
<evidence type="ECO:0000259" key="9">
    <source>
        <dbReference type="PROSITE" id="PS01124"/>
    </source>
</evidence>
<keyword evidence="4" id="KW-0902">Two-component regulatory system</keyword>
<reference evidence="11 12" key="1">
    <citation type="submission" date="2018-11" db="EMBL/GenBank/DDBJ databases">
        <title>Genome sequencing of Paenibacillus lentus DSM25539(T).</title>
        <authorList>
            <person name="Kook J.-K."/>
            <person name="Park S.-N."/>
            <person name="Lim Y.K."/>
        </authorList>
    </citation>
    <scope>NUCLEOTIDE SEQUENCE [LARGE SCALE GENOMIC DNA]</scope>
    <source>
        <strain evidence="11 12">DSM 25539</strain>
    </source>
</reference>
<evidence type="ECO:0000256" key="3">
    <source>
        <dbReference type="ARBA" id="ARBA00022553"/>
    </source>
</evidence>
<evidence type="ECO:0000256" key="7">
    <source>
        <dbReference type="ARBA" id="ARBA00023163"/>
    </source>
</evidence>
<keyword evidence="5" id="KW-0805">Transcription regulation</keyword>
<name>A0A3S8RT43_9BACL</name>
<protein>
    <submittedName>
        <fullName evidence="11">Response regulator</fullName>
    </submittedName>
</protein>
<dbReference type="InterPro" id="IPR011006">
    <property type="entry name" value="CheY-like_superfamily"/>
</dbReference>
<dbReference type="CDD" id="cd17536">
    <property type="entry name" value="REC_YesN-like"/>
    <property type="match status" value="1"/>
</dbReference>
<dbReference type="KEGG" id="plen:EIM92_07780"/>
<dbReference type="EMBL" id="CP034248">
    <property type="protein sequence ID" value="AZK46102.1"/>
    <property type="molecule type" value="Genomic_DNA"/>
</dbReference>
<dbReference type="InterPro" id="IPR001789">
    <property type="entry name" value="Sig_transdc_resp-reg_receiver"/>
</dbReference>